<proteinExistence type="predicted"/>
<organism evidence="2 3">
    <name type="scientific">Schleiferilactobacillus shenzhenensis LY-73</name>
    <dbReference type="NCBI Taxonomy" id="1231336"/>
    <lineage>
        <taxon>Bacteria</taxon>
        <taxon>Bacillati</taxon>
        <taxon>Bacillota</taxon>
        <taxon>Bacilli</taxon>
        <taxon>Lactobacillales</taxon>
        <taxon>Lactobacillaceae</taxon>
        <taxon>Schleiferilactobacillus</taxon>
    </lineage>
</organism>
<name>U4TR77_9LACO</name>
<feature type="region of interest" description="Disordered" evidence="1">
    <location>
        <begin position="15"/>
        <end position="37"/>
    </location>
</feature>
<dbReference type="AlphaFoldDB" id="U4TR77"/>
<feature type="compositionally biased region" description="Polar residues" evidence="1">
    <location>
        <begin position="15"/>
        <end position="24"/>
    </location>
</feature>
<dbReference type="EMBL" id="KI271582">
    <property type="protein sequence ID" value="ERL66724.1"/>
    <property type="molecule type" value="Genomic_DNA"/>
</dbReference>
<accession>U4TR77</accession>
<evidence type="ECO:0000256" key="1">
    <source>
        <dbReference type="SAM" id="MobiDB-lite"/>
    </source>
</evidence>
<reference evidence="3" key="1">
    <citation type="journal article" date="2013" name="Genome Announc.">
        <title>Whole-Genome Sequencing of Lactobacillus shenzhenensis Strain LY-73T.</title>
        <authorList>
            <person name="Lin Z."/>
            <person name="Liu Z."/>
            <person name="Yang R."/>
            <person name="Zou Y."/>
            <person name="Wan D."/>
            <person name="Chen J."/>
            <person name="Guo M."/>
            <person name="Zhao J."/>
            <person name="Fang C."/>
            <person name="Yang R."/>
            <person name="Liu F."/>
        </authorList>
    </citation>
    <scope>NUCLEOTIDE SEQUENCE [LARGE SCALE GENOMIC DNA]</scope>
    <source>
        <strain evidence="3">LY-73</strain>
    </source>
</reference>
<evidence type="ECO:0000313" key="2">
    <source>
        <dbReference type="EMBL" id="ERL66724.1"/>
    </source>
</evidence>
<keyword evidence="3" id="KW-1185">Reference proteome</keyword>
<evidence type="ECO:0000313" key="3">
    <source>
        <dbReference type="Proteomes" id="UP000030647"/>
    </source>
</evidence>
<dbReference type="Proteomes" id="UP000030647">
    <property type="component" value="Unassembled WGS sequence"/>
</dbReference>
<dbReference type="STRING" id="1231336.L248_0403"/>
<feature type="compositionally biased region" description="Pro residues" evidence="1">
    <location>
        <begin position="28"/>
        <end position="37"/>
    </location>
</feature>
<protein>
    <submittedName>
        <fullName evidence="2">Uncharacterized protein</fullName>
    </submittedName>
</protein>
<gene>
    <name evidence="2" type="ORF">L248_0403</name>
</gene>
<dbReference type="HOGENOM" id="CLU_3345190_0_0_9"/>
<sequence>MVRAVFKTGLVVSGQKPTANNNFTAEPHPAPPLGTLL</sequence>